<keyword evidence="1" id="KW-0812">Transmembrane</keyword>
<gene>
    <name evidence="2" type="ORF">GCM10009846_22710</name>
</gene>
<sequence>MLLINGQTPPERILGGMLIYAWLWAPTVLVGLAAGAVSGALSDAISTRLGRRQTHIVAGATLTCSFIVLVRVAGLPGRPGPEVWWWVYAIVIALSVAASLFAVHMSDHPRVQRRA</sequence>
<protein>
    <recommendedName>
        <fullName evidence="4">Major facilitator superfamily (MFS) profile domain-containing protein</fullName>
    </recommendedName>
</protein>
<keyword evidence="1" id="KW-1133">Transmembrane helix</keyword>
<dbReference type="SUPFAM" id="SSF103473">
    <property type="entry name" value="MFS general substrate transporter"/>
    <property type="match status" value="1"/>
</dbReference>
<comment type="caution">
    <text evidence="2">The sequence shown here is derived from an EMBL/GenBank/DDBJ whole genome shotgun (WGS) entry which is preliminary data.</text>
</comment>
<name>A0ABP5MK19_9MICO</name>
<keyword evidence="3" id="KW-1185">Reference proteome</keyword>
<feature type="transmembrane region" description="Helical" evidence="1">
    <location>
        <begin position="85"/>
        <end position="105"/>
    </location>
</feature>
<dbReference type="EMBL" id="BAAAQT010000006">
    <property type="protein sequence ID" value="GAA2174917.1"/>
    <property type="molecule type" value="Genomic_DNA"/>
</dbReference>
<reference evidence="3" key="1">
    <citation type="journal article" date="2019" name="Int. J. Syst. Evol. Microbiol.">
        <title>The Global Catalogue of Microorganisms (GCM) 10K type strain sequencing project: providing services to taxonomists for standard genome sequencing and annotation.</title>
        <authorList>
            <consortium name="The Broad Institute Genomics Platform"/>
            <consortium name="The Broad Institute Genome Sequencing Center for Infectious Disease"/>
            <person name="Wu L."/>
            <person name="Ma J."/>
        </authorList>
    </citation>
    <scope>NUCLEOTIDE SEQUENCE [LARGE SCALE GENOMIC DNA]</scope>
    <source>
        <strain evidence="3">JCM 16026</strain>
    </source>
</reference>
<feature type="transmembrane region" description="Helical" evidence="1">
    <location>
        <begin position="20"/>
        <end position="42"/>
    </location>
</feature>
<evidence type="ECO:0000313" key="3">
    <source>
        <dbReference type="Proteomes" id="UP001501599"/>
    </source>
</evidence>
<evidence type="ECO:0008006" key="4">
    <source>
        <dbReference type="Google" id="ProtNLM"/>
    </source>
</evidence>
<accession>A0ABP5MK19</accession>
<organism evidence="2 3">
    <name type="scientific">Agrococcus versicolor</name>
    <dbReference type="NCBI Taxonomy" id="501482"/>
    <lineage>
        <taxon>Bacteria</taxon>
        <taxon>Bacillati</taxon>
        <taxon>Actinomycetota</taxon>
        <taxon>Actinomycetes</taxon>
        <taxon>Micrococcales</taxon>
        <taxon>Microbacteriaceae</taxon>
        <taxon>Agrococcus</taxon>
    </lineage>
</organism>
<evidence type="ECO:0000256" key="1">
    <source>
        <dbReference type="SAM" id="Phobius"/>
    </source>
</evidence>
<keyword evidence="1" id="KW-0472">Membrane</keyword>
<evidence type="ECO:0000313" key="2">
    <source>
        <dbReference type="EMBL" id="GAA2174917.1"/>
    </source>
</evidence>
<dbReference type="InterPro" id="IPR036259">
    <property type="entry name" value="MFS_trans_sf"/>
</dbReference>
<proteinExistence type="predicted"/>
<dbReference type="Proteomes" id="UP001501599">
    <property type="component" value="Unassembled WGS sequence"/>
</dbReference>
<feature type="transmembrane region" description="Helical" evidence="1">
    <location>
        <begin position="54"/>
        <end position="73"/>
    </location>
</feature>